<evidence type="ECO:0000256" key="1">
    <source>
        <dbReference type="ARBA" id="ARBA00022676"/>
    </source>
</evidence>
<dbReference type="AlphaFoldDB" id="A0A6N6VXN8"/>
<evidence type="ECO:0000313" key="4">
    <source>
        <dbReference type="Proteomes" id="UP000437748"/>
    </source>
</evidence>
<dbReference type="RefSeq" id="WP_153418901.1">
    <property type="nucleotide sequence ID" value="NZ_WFLM01000002.1"/>
</dbReference>
<evidence type="ECO:0000313" key="3">
    <source>
        <dbReference type="EMBL" id="KAB8039602.1"/>
    </source>
</evidence>
<dbReference type="SUPFAM" id="SSF53756">
    <property type="entry name" value="UDP-Glycosyltransferase/glycogen phosphorylase"/>
    <property type="match status" value="1"/>
</dbReference>
<dbReference type="GO" id="GO:0005829">
    <property type="term" value="C:cytosol"/>
    <property type="evidence" value="ECO:0007669"/>
    <property type="project" value="TreeGrafter"/>
</dbReference>
<dbReference type="Proteomes" id="UP000437748">
    <property type="component" value="Unassembled WGS sequence"/>
</dbReference>
<dbReference type="PANTHER" id="PTHR30160">
    <property type="entry name" value="TETRAACYLDISACCHARIDE 4'-KINASE-RELATED"/>
    <property type="match status" value="1"/>
</dbReference>
<dbReference type="EMBL" id="WFLM01000002">
    <property type="protein sequence ID" value="KAB8039602.1"/>
    <property type="molecule type" value="Genomic_DNA"/>
</dbReference>
<comment type="caution">
    <text evidence="3">The sequence shown here is derived from an EMBL/GenBank/DDBJ whole genome shotgun (WGS) entry which is preliminary data.</text>
</comment>
<accession>A0A6N6VXN8</accession>
<evidence type="ECO:0008006" key="5">
    <source>
        <dbReference type="Google" id="ProtNLM"/>
    </source>
</evidence>
<gene>
    <name evidence="3" type="ORF">GCL60_04915</name>
</gene>
<sequence length="377" mass="43853">MTSAIPKKILIMLPRQLGDVLLATPLASVLKQKYPTAQIDWWAHPMAKEILSGNPHISTVHYLPVWRKKEFKNVFFIKKFWHWLLYLWSEIYLFFYIRSQKYNIIIDAINYPRSSFQTLFTGAKIRISFKCNSIRDKTYTHLVQREKLDTGYLGYTRLYLLEPLGIYMDKINLEEVKIDLPIEDMNKVKPSKWIEEQLSQLHVQNYIVMSPTSRYLVRCWPISSYTDLALQLAQKYNVATVWSRAPGEEEYILKVHHSFKEKLKQNSLSENMSLLPPLMSIREIAYLTNKSLGCIANSNGMSHIAVASGAKMIQLHGPTQPINWCPPNKLKYISLQRDVGCVGCSSNFCKLAQRECLDELRVSVVFKAIEELFFQKF</sequence>
<dbReference type="CDD" id="cd03789">
    <property type="entry name" value="GT9_LPS_heptosyltransferase"/>
    <property type="match status" value="1"/>
</dbReference>
<proteinExistence type="predicted"/>
<keyword evidence="4" id="KW-1185">Reference proteome</keyword>
<keyword evidence="1" id="KW-0328">Glycosyltransferase</keyword>
<evidence type="ECO:0000256" key="2">
    <source>
        <dbReference type="ARBA" id="ARBA00022679"/>
    </source>
</evidence>
<protein>
    <recommendedName>
        <fullName evidence="5">Glycosyltransferase family 9 protein</fullName>
    </recommendedName>
</protein>
<organism evidence="3 4">
    <name type="scientific">Silvanigrella paludirubra</name>
    <dbReference type="NCBI Taxonomy" id="2499159"/>
    <lineage>
        <taxon>Bacteria</taxon>
        <taxon>Pseudomonadati</taxon>
        <taxon>Bdellovibrionota</taxon>
        <taxon>Oligoflexia</taxon>
        <taxon>Silvanigrellales</taxon>
        <taxon>Silvanigrellaceae</taxon>
        <taxon>Silvanigrella</taxon>
    </lineage>
</organism>
<keyword evidence="2" id="KW-0808">Transferase</keyword>
<dbReference type="InterPro" id="IPR051199">
    <property type="entry name" value="LPS_LOS_Heptosyltrfase"/>
</dbReference>
<dbReference type="Pfam" id="PF01075">
    <property type="entry name" value="Glyco_transf_9"/>
    <property type="match status" value="1"/>
</dbReference>
<dbReference type="GO" id="GO:0009244">
    <property type="term" value="P:lipopolysaccharide core region biosynthetic process"/>
    <property type="evidence" value="ECO:0007669"/>
    <property type="project" value="TreeGrafter"/>
</dbReference>
<reference evidence="3 4" key="1">
    <citation type="submission" date="2019-10" db="EMBL/GenBank/DDBJ databases">
        <title>New species of Slilvanegrellaceae.</title>
        <authorList>
            <person name="Pitt A."/>
            <person name="Hahn M.W."/>
        </authorList>
    </citation>
    <scope>NUCLEOTIDE SEQUENCE [LARGE SCALE GENOMIC DNA]</scope>
    <source>
        <strain evidence="3 4">SP-Ram-0.45-NSY-1</strain>
    </source>
</reference>
<dbReference type="InterPro" id="IPR002201">
    <property type="entry name" value="Glyco_trans_9"/>
</dbReference>
<dbReference type="GO" id="GO:0008713">
    <property type="term" value="F:ADP-heptose-lipopolysaccharide heptosyltransferase activity"/>
    <property type="evidence" value="ECO:0007669"/>
    <property type="project" value="TreeGrafter"/>
</dbReference>
<dbReference type="Gene3D" id="3.40.50.2000">
    <property type="entry name" value="Glycogen Phosphorylase B"/>
    <property type="match status" value="2"/>
</dbReference>
<name>A0A6N6VXN8_9BACT</name>
<dbReference type="PANTHER" id="PTHR30160:SF1">
    <property type="entry name" value="LIPOPOLYSACCHARIDE 1,2-N-ACETYLGLUCOSAMINETRANSFERASE-RELATED"/>
    <property type="match status" value="1"/>
</dbReference>
<dbReference type="OrthoDB" id="9760688at2"/>